<feature type="domain" description="Major facilitator superfamily (MFS) profile" evidence="7">
    <location>
        <begin position="21"/>
        <end position="395"/>
    </location>
</feature>
<reference evidence="8 9" key="2">
    <citation type="submission" date="2019-02" db="EMBL/GenBank/DDBJ databases">
        <title>'Lichenibacterium ramalinii' gen. nov. sp. nov., 'Lichenibacterium minor' gen. nov. sp. nov.</title>
        <authorList>
            <person name="Pankratov T."/>
        </authorList>
    </citation>
    <scope>NUCLEOTIDE SEQUENCE [LARGE SCALE GENOMIC DNA]</scope>
    <source>
        <strain evidence="8 9">RmlP001</strain>
    </source>
</reference>
<evidence type="ECO:0000313" key="8">
    <source>
        <dbReference type="EMBL" id="RYB05329.1"/>
    </source>
</evidence>
<feature type="transmembrane region" description="Helical" evidence="6">
    <location>
        <begin position="283"/>
        <end position="305"/>
    </location>
</feature>
<dbReference type="InterPro" id="IPR050189">
    <property type="entry name" value="MFS_Efflux_Transporters"/>
</dbReference>
<proteinExistence type="predicted"/>
<dbReference type="InterPro" id="IPR011701">
    <property type="entry name" value="MFS"/>
</dbReference>
<evidence type="ECO:0000259" key="7">
    <source>
        <dbReference type="PROSITE" id="PS50850"/>
    </source>
</evidence>
<comment type="caution">
    <text evidence="8">The sequence shown here is derived from an EMBL/GenBank/DDBJ whole genome shotgun (WGS) entry which is preliminary data.</text>
</comment>
<dbReference type="CDD" id="cd17324">
    <property type="entry name" value="MFS_NepI_like"/>
    <property type="match status" value="1"/>
</dbReference>
<dbReference type="Proteomes" id="UP000289411">
    <property type="component" value="Unassembled WGS sequence"/>
</dbReference>
<dbReference type="EMBL" id="QYBC01000007">
    <property type="protein sequence ID" value="RYB05329.1"/>
    <property type="molecule type" value="Genomic_DNA"/>
</dbReference>
<gene>
    <name evidence="8" type="ORF">D3272_10320</name>
</gene>
<feature type="transmembrane region" description="Helical" evidence="6">
    <location>
        <begin position="311"/>
        <end position="331"/>
    </location>
</feature>
<dbReference type="Gene3D" id="1.20.1250.20">
    <property type="entry name" value="MFS general substrate transporter like domains"/>
    <property type="match status" value="1"/>
</dbReference>
<evidence type="ECO:0000256" key="1">
    <source>
        <dbReference type="ARBA" id="ARBA00004651"/>
    </source>
</evidence>
<organism evidence="8 9">
    <name type="scientific">Lichenibacterium ramalinae</name>
    <dbReference type="NCBI Taxonomy" id="2316527"/>
    <lineage>
        <taxon>Bacteria</taxon>
        <taxon>Pseudomonadati</taxon>
        <taxon>Pseudomonadota</taxon>
        <taxon>Alphaproteobacteria</taxon>
        <taxon>Hyphomicrobiales</taxon>
        <taxon>Lichenihabitantaceae</taxon>
        <taxon>Lichenibacterium</taxon>
    </lineage>
</organism>
<dbReference type="SUPFAM" id="SSF103473">
    <property type="entry name" value="MFS general substrate transporter"/>
    <property type="match status" value="1"/>
</dbReference>
<dbReference type="InterPro" id="IPR036259">
    <property type="entry name" value="MFS_trans_sf"/>
</dbReference>
<dbReference type="Pfam" id="PF07690">
    <property type="entry name" value="MFS_1"/>
    <property type="match status" value="1"/>
</dbReference>
<sequence length="397" mass="40244">MSEVAETAWPPAVEQRASWPAVWSLALGVFGLVTAEFLPASLLTPIAKALDISQALAGQAVTTTAVVAFFAGLLAAVTTRGLDRRVVLMGFSSLLVISDLLVAAAPNLPLLLLARVLLGVALGGFWSMATAVAMRLVPPALVPRALSLVFSGVSVATIVAVPLGSWLDGLYGWRVVFVLAAGIGALSLVLQAATLPRLANLGTARLSTLVDVLRRPGIGLGMVCVVLVFSGHFGLFTYVRPFLEGVGGAGVDGIALTLMGFGLANFAGTLLAGVLLERSLYLTLALMPLLIAAAGLGLAGLHAGLPLEASLVALWGLAFGTIPVAWSTWLARAVPDEAESGGGLIVAAVQLAITFGAAGGGVIYALAGVAGVFATGGALMLVTTAVILVTVPRTASR</sequence>
<evidence type="ECO:0000256" key="4">
    <source>
        <dbReference type="ARBA" id="ARBA00022989"/>
    </source>
</evidence>
<dbReference type="PANTHER" id="PTHR43124">
    <property type="entry name" value="PURINE EFFLUX PUMP PBUE"/>
    <property type="match status" value="1"/>
</dbReference>
<name>A0A4Q2RG10_9HYPH</name>
<keyword evidence="5 6" id="KW-0472">Membrane</keyword>
<reference evidence="8 9" key="1">
    <citation type="submission" date="2018-09" db="EMBL/GenBank/DDBJ databases">
        <authorList>
            <person name="Grouzdev D.S."/>
            <person name="Krutkina M.S."/>
        </authorList>
    </citation>
    <scope>NUCLEOTIDE SEQUENCE [LARGE SCALE GENOMIC DNA]</scope>
    <source>
        <strain evidence="8 9">RmlP001</strain>
    </source>
</reference>
<feature type="transmembrane region" description="Helical" evidence="6">
    <location>
        <begin position="254"/>
        <end position="276"/>
    </location>
</feature>
<dbReference type="GO" id="GO:0022857">
    <property type="term" value="F:transmembrane transporter activity"/>
    <property type="evidence" value="ECO:0007669"/>
    <property type="project" value="InterPro"/>
</dbReference>
<protein>
    <submittedName>
        <fullName evidence="8">MFS transporter</fullName>
    </submittedName>
</protein>
<dbReference type="PANTHER" id="PTHR43124:SF5">
    <property type="entry name" value="PURINE RIBONUCLEOSIDE EFFLUX PUMP NEPI"/>
    <property type="match status" value="1"/>
</dbReference>
<dbReference type="AlphaFoldDB" id="A0A4Q2RG10"/>
<feature type="transmembrane region" description="Helical" evidence="6">
    <location>
        <begin position="86"/>
        <end position="106"/>
    </location>
</feature>
<feature type="transmembrane region" description="Helical" evidence="6">
    <location>
        <begin position="173"/>
        <end position="196"/>
    </location>
</feature>
<evidence type="ECO:0000313" key="9">
    <source>
        <dbReference type="Proteomes" id="UP000289411"/>
    </source>
</evidence>
<accession>A0A4Q2RG10</accession>
<dbReference type="PROSITE" id="PS50850">
    <property type="entry name" value="MFS"/>
    <property type="match status" value="1"/>
</dbReference>
<dbReference type="InterPro" id="IPR020846">
    <property type="entry name" value="MFS_dom"/>
</dbReference>
<comment type="subcellular location">
    <subcellularLocation>
        <location evidence="1">Cell membrane</location>
        <topology evidence="1">Multi-pass membrane protein</topology>
    </subcellularLocation>
</comment>
<evidence type="ECO:0000256" key="5">
    <source>
        <dbReference type="ARBA" id="ARBA00023136"/>
    </source>
</evidence>
<dbReference type="GO" id="GO:0005886">
    <property type="term" value="C:plasma membrane"/>
    <property type="evidence" value="ECO:0007669"/>
    <property type="project" value="UniProtKB-SubCell"/>
</dbReference>
<feature type="transmembrane region" description="Helical" evidence="6">
    <location>
        <begin position="21"/>
        <end position="43"/>
    </location>
</feature>
<feature type="transmembrane region" description="Helical" evidence="6">
    <location>
        <begin position="112"/>
        <end position="133"/>
    </location>
</feature>
<dbReference type="OrthoDB" id="9812189at2"/>
<evidence type="ECO:0000256" key="6">
    <source>
        <dbReference type="SAM" id="Phobius"/>
    </source>
</evidence>
<evidence type="ECO:0000256" key="2">
    <source>
        <dbReference type="ARBA" id="ARBA00022475"/>
    </source>
</evidence>
<keyword evidence="4 6" id="KW-1133">Transmembrane helix</keyword>
<feature type="transmembrane region" description="Helical" evidence="6">
    <location>
        <begin position="343"/>
        <end position="366"/>
    </location>
</feature>
<keyword evidence="2" id="KW-1003">Cell membrane</keyword>
<dbReference type="RefSeq" id="WP_129219081.1">
    <property type="nucleotide sequence ID" value="NZ_QYBC01000007.1"/>
</dbReference>
<keyword evidence="9" id="KW-1185">Reference proteome</keyword>
<feature type="transmembrane region" description="Helical" evidence="6">
    <location>
        <begin position="55"/>
        <end position="74"/>
    </location>
</feature>
<feature type="transmembrane region" description="Helical" evidence="6">
    <location>
        <begin position="145"/>
        <end position="167"/>
    </location>
</feature>
<feature type="transmembrane region" description="Helical" evidence="6">
    <location>
        <begin position="217"/>
        <end position="239"/>
    </location>
</feature>
<keyword evidence="3 6" id="KW-0812">Transmembrane</keyword>
<evidence type="ECO:0000256" key="3">
    <source>
        <dbReference type="ARBA" id="ARBA00022692"/>
    </source>
</evidence>
<feature type="transmembrane region" description="Helical" evidence="6">
    <location>
        <begin position="372"/>
        <end position="391"/>
    </location>
</feature>